<dbReference type="Proteomes" id="UP001272987">
    <property type="component" value="Unassembled WGS sequence"/>
</dbReference>
<name>A0ABU4MF73_9ACTN</name>
<evidence type="ECO:0000313" key="3">
    <source>
        <dbReference type="Proteomes" id="UP001272987"/>
    </source>
</evidence>
<gene>
    <name evidence="2" type="ORF">PV666_51055</name>
</gene>
<sequence length="120" mass="13445">MIRALAKRRRERRAAAALARLAAHFDAQLLAAADIAITRARRTLSARMPTLPLQDRLNDRERVDVDDVIGVAHEHFGLAAIPQERAAAALRARYEHRTGSMDLDTDAYDYPTNPTTDQEK</sequence>
<keyword evidence="3" id="KW-1185">Reference proteome</keyword>
<dbReference type="EMBL" id="JARAWP010000073">
    <property type="protein sequence ID" value="MDX3026142.1"/>
    <property type="molecule type" value="Genomic_DNA"/>
</dbReference>
<comment type="caution">
    <text evidence="2">The sequence shown here is derived from an EMBL/GenBank/DDBJ whole genome shotgun (WGS) entry which is preliminary data.</text>
</comment>
<proteinExistence type="predicted"/>
<evidence type="ECO:0000256" key="1">
    <source>
        <dbReference type="SAM" id="MobiDB-lite"/>
    </source>
</evidence>
<reference evidence="2 3" key="1">
    <citation type="journal article" date="2023" name="Microb. Genom.">
        <title>Mesoterricola silvestris gen. nov., sp. nov., Mesoterricola sediminis sp. nov., Geothrix oryzae sp. nov., Geothrix edaphica sp. nov., Geothrix rubra sp. nov., and Geothrix limicola sp. nov., six novel members of Acidobacteriota isolated from soils.</title>
        <authorList>
            <person name="Weisberg A.J."/>
            <person name="Pearce E."/>
            <person name="Kramer C.G."/>
            <person name="Chang J.H."/>
            <person name="Clarke C.R."/>
        </authorList>
    </citation>
    <scope>NUCLEOTIDE SEQUENCE [LARGE SCALE GENOMIC DNA]</scope>
    <source>
        <strain evidence="2 3">NB05-1H</strain>
    </source>
</reference>
<feature type="region of interest" description="Disordered" evidence="1">
    <location>
        <begin position="101"/>
        <end position="120"/>
    </location>
</feature>
<dbReference type="RefSeq" id="WP_319041263.1">
    <property type="nucleotide sequence ID" value="NZ_JARAWP010000073.1"/>
</dbReference>
<protein>
    <submittedName>
        <fullName evidence="2">Uncharacterized protein</fullName>
    </submittedName>
</protein>
<evidence type="ECO:0000313" key="2">
    <source>
        <dbReference type="EMBL" id="MDX3026142.1"/>
    </source>
</evidence>
<organism evidence="2 3">
    <name type="scientific">Streptomyces acidiscabies</name>
    <dbReference type="NCBI Taxonomy" id="42234"/>
    <lineage>
        <taxon>Bacteria</taxon>
        <taxon>Bacillati</taxon>
        <taxon>Actinomycetota</taxon>
        <taxon>Actinomycetes</taxon>
        <taxon>Kitasatosporales</taxon>
        <taxon>Streptomycetaceae</taxon>
        <taxon>Streptomyces</taxon>
    </lineage>
</organism>
<accession>A0ABU4MF73</accession>